<dbReference type="Pfam" id="PF03567">
    <property type="entry name" value="Sulfotransfer_2"/>
    <property type="match status" value="1"/>
</dbReference>
<accession>A0ABX8ZM53</accession>
<dbReference type="SUPFAM" id="SSF52540">
    <property type="entry name" value="P-loop containing nucleoside triphosphate hydrolases"/>
    <property type="match status" value="1"/>
</dbReference>
<dbReference type="Proteomes" id="UP000824281">
    <property type="component" value="Chromosome"/>
</dbReference>
<keyword evidence="2" id="KW-1185">Reference proteome</keyword>
<gene>
    <name evidence="1" type="ORF">K3148_01330</name>
</gene>
<organism evidence="1 2">
    <name type="scientific">Qipengyuania aurantiaca</name>
    <dbReference type="NCBI Taxonomy" id="2867233"/>
    <lineage>
        <taxon>Bacteria</taxon>
        <taxon>Pseudomonadati</taxon>
        <taxon>Pseudomonadota</taxon>
        <taxon>Alphaproteobacteria</taxon>
        <taxon>Sphingomonadales</taxon>
        <taxon>Erythrobacteraceae</taxon>
        <taxon>Qipengyuania</taxon>
    </lineage>
</organism>
<dbReference type="InterPro" id="IPR027417">
    <property type="entry name" value="P-loop_NTPase"/>
</dbReference>
<proteinExistence type="predicted"/>
<sequence length="234" mass="25978">MSDDKPRPAESAAWRAGRAVAKRLVPERLLEQRRAARKGELFGCAGVAFIHVPRAGGTSVANALYGGHIGHFPVRDLLSESSDEVLALPRFTVVRDPWERAVSAWQFARAGSGMGGQEAAIANPGLYKDERFASFARFVEEFLLPAEVDRLDPVFRRQSWYVGTEPFAAFDHVGRLEALEDTQRWLSDTLGREIAIGRHNRSNTTDWRAHYDARLAGIIGDIYAADAESFGYAF</sequence>
<dbReference type="EMBL" id="CP081295">
    <property type="protein sequence ID" value="QZD90080.1"/>
    <property type="molecule type" value="Genomic_DNA"/>
</dbReference>
<dbReference type="InterPro" id="IPR005331">
    <property type="entry name" value="Sulfotransferase"/>
</dbReference>
<protein>
    <submittedName>
        <fullName evidence="1">Sulfotransferase family protein</fullName>
    </submittedName>
</protein>
<evidence type="ECO:0000313" key="2">
    <source>
        <dbReference type="Proteomes" id="UP000824281"/>
    </source>
</evidence>
<dbReference type="RefSeq" id="WP_221425554.1">
    <property type="nucleotide sequence ID" value="NZ_CP081295.1"/>
</dbReference>
<evidence type="ECO:0000313" key="1">
    <source>
        <dbReference type="EMBL" id="QZD90080.1"/>
    </source>
</evidence>
<name>A0ABX8ZM53_9SPHN</name>
<dbReference type="Gene3D" id="3.40.50.300">
    <property type="entry name" value="P-loop containing nucleotide triphosphate hydrolases"/>
    <property type="match status" value="1"/>
</dbReference>
<reference evidence="1 2" key="1">
    <citation type="submission" date="2021-08" db="EMBL/GenBank/DDBJ databases">
        <title>Comparative Genomics Analysis of the Genus Qipengyuania Reveals Extensive Genetic Diversity and Metabolic Versatility, Including the Description of Fifteen Novel Species.</title>
        <authorList>
            <person name="Liu Y."/>
        </authorList>
    </citation>
    <scope>NUCLEOTIDE SEQUENCE [LARGE SCALE GENOMIC DNA]</scope>
    <source>
        <strain evidence="1 2">1NDH13</strain>
    </source>
</reference>